<evidence type="ECO:0000313" key="3">
    <source>
        <dbReference type="Proteomes" id="UP001162131"/>
    </source>
</evidence>
<gene>
    <name evidence="2" type="ORF">BSTOLATCC_MIC37851</name>
</gene>
<feature type="transmembrane region" description="Helical" evidence="1">
    <location>
        <begin position="112"/>
        <end position="135"/>
    </location>
</feature>
<keyword evidence="3" id="KW-1185">Reference proteome</keyword>
<comment type="caution">
    <text evidence="2">The sequence shown here is derived from an EMBL/GenBank/DDBJ whole genome shotgun (WGS) entry which is preliminary data.</text>
</comment>
<accession>A0AAU9JCV4</accession>
<dbReference type="AlphaFoldDB" id="A0AAU9JCV4"/>
<keyword evidence="1" id="KW-1133">Transmembrane helix</keyword>
<keyword evidence="1" id="KW-0472">Membrane</keyword>
<evidence type="ECO:0000256" key="1">
    <source>
        <dbReference type="SAM" id="Phobius"/>
    </source>
</evidence>
<feature type="transmembrane region" description="Helical" evidence="1">
    <location>
        <begin position="85"/>
        <end position="106"/>
    </location>
</feature>
<reference evidence="2" key="1">
    <citation type="submission" date="2021-09" db="EMBL/GenBank/DDBJ databases">
        <authorList>
            <consortium name="AG Swart"/>
            <person name="Singh M."/>
            <person name="Singh A."/>
            <person name="Seah K."/>
            <person name="Emmerich C."/>
        </authorList>
    </citation>
    <scope>NUCLEOTIDE SEQUENCE</scope>
    <source>
        <strain evidence="2">ATCC30299</strain>
    </source>
</reference>
<organism evidence="2 3">
    <name type="scientific">Blepharisma stoltei</name>
    <dbReference type="NCBI Taxonomy" id="1481888"/>
    <lineage>
        <taxon>Eukaryota</taxon>
        <taxon>Sar</taxon>
        <taxon>Alveolata</taxon>
        <taxon>Ciliophora</taxon>
        <taxon>Postciliodesmatophora</taxon>
        <taxon>Heterotrichea</taxon>
        <taxon>Heterotrichida</taxon>
        <taxon>Blepharismidae</taxon>
        <taxon>Blepharisma</taxon>
    </lineage>
</organism>
<dbReference type="EMBL" id="CAJZBQ010000037">
    <property type="protein sequence ID" value="CAG9325105.1"/>
    <property type="molecule type" value="Genomic_DNA"/>
</dbReference>
<sequence length="241" mass="26864">MANQFVSPVKQNPWYQFWLPPYEPLCPASSMGHLIAPLEITHFKAEYKGFPDQTSPLTARINNAYASVINVANGTIRSAMFKLTIIRIILAIYFFWGVIDLLIGLITLDVGIFFGNVTVVVVCILGMRLGAAQYVTRMDKHMNLMNRTLGSLSDEVLWNAGVRVVAGNSCYWLDFYDNRMQPQAGIIPTGVNPFQVAGYQIGPQYQPPSQSEAPQQSLLNQPQRPAQVFTLNQVNPQGNLN</sequence>
<protein>
    <submittedName>
        <fullName evidence="2">Uncharacterized protein</fullName>
    </submittedName>
</protein>
<dbReference type="Proteomes" id="UP001162131">
    <property type="component" value="Unassembled WGS sequence"/>
</dbReference>
<proteinExistence type="predicted"/>
<evidence type="ECO:0000313" key="2">
    <source>
        <dbReference type="EMBL" id="CAG9325105.1"/>
    </source>
</evidence>
<keyword evidence="1" id="KW-0812">Transmembrane</keyword>
<name>A0AAU9JCV4_9CILI</name>